<dbReference type="Pfam" id="PF00294">
    <property type="entry name" value="PfkB"/>
    <property type="match status" value="1"/>
</dbReference>
<dbReference type="InterPro" id="IPR002139">
    <property type="entry name" value="Ribo/fructo_kinase"/>
</dbReference>
<keyword evidence="8" id="KW-0175">Coiled coil</keyword>
<dbReference type="InterPro" id="IPR001998">
    <property type="entry name" value="Xylose_isomerase"/>
</dbReference>
<dbReference type="InterPro" id="IPR013022">
    <property type="entry name" value="Xyl_isomerase-like_TIM-brl"/>
</dbReference>
<dbReference type="Pfam" id="PF01261">
    <property type="entry name" value="AP_endonuc_2"/>
    <property type="match status" value="1"/>
</dbReference>
<feature type="domain" description="Xylose isomerase-like TIM barrel" evidence="10">
    <location>
        <begin position="163"/>
        <end position="409"/>
    </location>
</feature>
<evidence type="ECO:0000256" key="3">
    <source>
        <dbReference type="ARBA" id="ARBA00022679"/>
    </source>
</evidence>
<evidence type="ECO:0000259" key="9">
    <source>
        <dbReference type="Pfam" id="PF00294"/>
    </source>
</evidence>
<evidence type="ECO:0000256" key="4">
    <source>
        <dbReference type="ARBA" id="ARBA00022723"/>
    </source>
</evidence>
<dbReference type="EMBL" id="CAXAMM010002414">
    <property type="protein sequence ID" value="CAK8996045.1"/>
    <property type="molecule type" value="Genomic_DNA"/>
</dbReference>
<dbReference type="InterPro" id="IPR029056">
    <property type="entry name" value="Ribokinase-like"/>
</dbReference>
<evidence type="ECO:0000256" key="5">
    <source>
        <dbReference type="ARBA" id="ARBA00022777"/>
    </source>
</evidence>
<dbReference type="Proteomes" id="UP001642464">
    <property type="component" value="Unassembled WGS sequence"/>
</dbReference>
<dbReference type="SUPFAM" id="SSF53613">
    <property type="entry name" value="Ribokinase-like"/>
    <property type="match status" value="1"/>
</dbReference>
<dbReference type="PRINTS" id="PR00990">
    <property type="entry name" value="RIBOKINASE"/>
</dbReference>
<dbReference type="Gene3D" id="3.40.1190.20">
    <property type="match status" value="1"/>
</dbReference>
<keyword evidence="3" id="KW-0808">Transferase</keyword>
<proteinExistence type="predicted"/>
<dbReference type="InterPro" id="IPR050312">
    <property type="entry name" value="IolE/XylAMocC-like"/>
</dbReference>
<feature type="domain" description="Carbohydrate kinase PfkB" evidence="9">
    <location>
        <begin position="79"/>
        <end position="139"/>
    </location>
</feature>
<dbReference type="PROSITE" id="PS51415">
    <property type="entry name" value="XYLOSE_ISOMERASE"/>
    <property type="match status" value="1"/>
</dbReference>
<keyword evidence="5" id="KW-0418">Kinase</keyword>
<dbReference type="SUPFAM" id="SSF51658">
    <property type="entry name" value="Xylose isomerase-like"/>
    <property type="match status" value="1"/>
</dbReference>
<keyword evidence="7" id="KW-0119">Carbohydrate metabolism</keyword>
<reference evidence="11 12" key="1">
    <citation type="submission" date="2024-02" db="EMBL/GenBank/DDBJ databases">
        <authorList>
            <person name="Chen Y."/>
            <person name="Shah S."/>
            <person name="Dougan E. K."/>
            <person name="Thang M."/>
            <person name="Chan C."/>
        </authorList>
    </citation>
    <scope>NUCLEOTIDE SEQUENCE [LARGE SCALE GENOMIC DNA]</scope>
</reference>
<dbReference type="InterPro" id="IPR011611">
    <property type="entry name" value="PfkB_dom"/>
</dbReference>
<dbReference type="GO" id="GO:0016853">
    <property type="term" value="F:isomerase activity"/>
    <property type="evidence" value="ECO:0007669"/>
    <property type="project" value="UniProtKB-KW"/>
</dbReference>
<keyword evidence="4" id="KW-0479">Metal-binding</keyword>
<comment type="caution">
    <text evidence="11">The sequence shown here is derived from an EMBL/GenBank/DDBJ whole genome shotgun (WGS) entry which is preliminary data.</text>
</comment>
<evidence type="ECO:0000313" key="12">
    <source>
        <dbReference type="Proteomes" id="UP001642464"/>
    </source>
</evidence>
<name>A0ABP0I0E6_9DINO</name>
<evidence type="ECO:0000256" key="8">
    <source>
        <dbReference type="SAM" id="Coils"/>
    </source>
</evidence>
<feature type="coiled-coil region" evidence="8">
    <location>
        <begin position="405"/>
        <end position="435"/>
    </location>
</feature>
<sequence length="446" mass="49544">MSEHPTRKSAHRRCSISAFVEEKRVPRAICYDMLQSESSKNTLLLPHCCTASSSSHPDASLRPHPLSVPVVAGEREISQEFLELLDFVCPNEGELQRLTKQPTGTREEVLSAASTLFRRVSTPLSVLVTLGARGALLVSEAWPELWDGPLDVLGLIARQGHVRGLELVYLNFPQHLETFDISEASTVLRALQEAKLQAGGLALRFPEHMGLGAFTNPNETVRKEAVDLTLRACVWAEALDANEVVVWPQTDGYDYQLQVDYLVAWSRAVDAFREVLDSPSCRNKKVSLEFKPTDEISRFAIVPSTGAALLFAQQVNRENFGLTLDVGHLLMAGENPAQSIAMVGAAGKLFGVHLNDGHSRLGAEDGLVFGSVHPTMALELVVWLKRVEYQGAIYFDTFPHNEDPVREAELNIRRFERLERRAQQLESQLKPLQARHDAMGVLELLE</sequence>
<dbReference type="InterPro" id="IPR036237">
    <property type="entry name" value="Xyl_isomerase-like_sf"/>
</dbReference>
<dbReference type="PANTHER" id="PTHR12110:SF52">
    <property type="entry name" value="XYLOSE ISOMERASE"/>
    <property type="match status" value="1"/>
</dbReference>
<dbReference type="PANTHER" id="PTHR12110">
    <property type="entry name" value="HYDROXYPYRUVATE ISOMERASE"/>
    <property type="match status" value="1"/>
</dbReference>
<evidence type="ECO:0000313" key="11">
    <source>
        <dbReference type="EMBL" id="CAK8996045.1"/>
    </source>
</evidence>
<evidence type="ECO:0000259" key="10">
    <source>
        <dbReference type="Pfam" id="PF01261"/>
    </source>
</evidence>
<evidence type="ECO:0000256" key="1">
    <source>
        <dbReference type="ARBA" id="ARBA00004496"/>
    </source>
</evidence>
<comment type="subcellular location">
    <subcellularLocation>
        <location evidence="1">Cytoplasm</location>
    </subcellularLocation>
</comment>
<keyword evidence="2" id="KW-0963">Cytoplasm</keyword>
<evidence type="ECO:0000256" key="6">
    <source>
        <dbReference type="ARBA" id="ARBA00023235"/>
    </source>
</evidence>
<evidence type="ECO:0000256" key="7">
    <source>
        <dbReference type="ARBA" id="ARBA00023277"/>
    </source>
</evidence>
<accession>A0ABP0I0E6</accession>
<keyword evidence="6 11" id="KW-0413">Isomerase</keyword>
<gene>
    <name evidence="11" type="ORF">SCF082_LOCUS4620</name>
</gene>
<dbReference type="Gene3D" id="3.20.20.150">
    <property type="entry name" value="Divalent-metal-dependent TIM barrel enzymes"/>
    <property type="match status" value="1"/>
</dbReference>
<keyword evidence="12" id="KW-1185">Reference proteome</keyword>
<protein>
    <submittedName>
        <fullName evidence="11">D-apiose isomerase</fullName>
    </submittedName>
</protein>
<organism evidence="11 12">
    <name type="scientific">Durusdinium trenchii</name>
    <dbReference type="NCBI Taxonomy" id="1381693"/>
    <lineage>
        <taxon>Eukaryota</taxon>
        <taxon>Sar</taxon>
        <taxon>Alveolata</taxon>
        <taxon>Dinophyceae</taxon>
        <taxon>Suessiales</taxon>
        <taxon>Symbiodiniaceae</taxon>
        <taxon>Durusdinium</taxon>
    </lineage>
</organism>
<evidence type="ECO:0000256" key="2">
    <source>
        <dbReference type="ARBA" id="ARBA00022490"/>
    </source>
</evidence>